<dbReference type="EMBL" id="CP006721">
    <property type="protein sequence ID" value="AGX44379.1"/>
    <property type="molecule type" value="Genomic_DNA"/>
</dbReference>
<keyword evidence="5" id="KW-1185">Reference proteome</keyword>
<dbReference type="InterPro" id="IPR050624">
    <property type="entry name" value="HTH-type_Tx_Regulator"/>
</dbReference>
<gene>
    <name evidence="4" type="ORF">CLSA_c34160</name>
</gene>
<dbReference type="OrthoDB" id="494991at2"/>
<dbReference type="InterPro" id="IPR001647">
    <property type="entry name" value="HTH_TetR"/>
</dbReference>
<evidence type="ECO:0000256" key="1">
    <source>
        <dbReference type="ARBA" id="ARBA00023125"/>
    </source>
</evidence>
<evidence type="ECO:0000313" key="5">
    <source>
        <dbReference type="Proteomes" id="UP000017118"/>
    </source>
</evidence>
<dbReference type="PRINTS" id="PR00455">
    <property type="entry name" value="HTHTETR"/>
</dbReference>
<organism evidence="4 5">
    <name type="scientific">Clostridium saccharobutylicum DSM 13864</name>
    <dbReference type="NCBI Taxonomy" id="1345695"/>
    <lineage>
        <taxon>Bacteria</taxon>
        <taxon>Bacillati</taxon>
        <taxon>Bacillota</taxon>
        <taxon>Clostridia</taxon>
        <taxon>Eubacteriales</taxon>
        <taxon>Clostridiaceae</taxon>
        <taxon>Clostridium</taxon>
    </lineage>
</organism>
<dbReference type="PANTHER" id="PTHR43479:SF11">
    <property type="entry name" value="ACREF_ENVCD OPERON REPRESSOR-RELATED"/>
    <property type="match status" value="1"/>
</dbReference>
<feature type="DNA-binding region" description="H-T-H motif" evidence="2">
    <location>
        <begin position="30"/>
        <end position="49"/>
    </location>
</feature>
<dbReference type="AlphaFoldDB" id="U5MUF3"/>
<protein>
    <submittedName>
        <fullName evidence="4">Regulatory protein</fullName>
    </submittedName>
</protein>
<dbReference type="Pfam" id="PF00440">
    <property type="entry name" value="TetR_N"/>
    <property type="match status" value="1"/>
</dbReference>
<dbReference type="SUPFAM" id="SSF46689">
    <property type="entry name" value="Homeodomain-like"/>
    <property type="match status" value="1"/>
</dbReference>
<reference evidence="4 5" key="1">
    <citation type="journal article" date="2013" name="Genome Announc.">
        <title>Complete Genome Sequence of the Solvent Producer Clostridium saccharobutylicum NCP262 (DSM 13864).</title>
        <authorList>
            <person name="Poehlein A."/>
            <person name="Hartwich K."/>
            <person name="Krabben P."/>
            <person name="Ehrenreich A."/>
            <person name="Liebl W."/>
            <person name="Durre P."/>
            <person name="Gottschalk G."/>
            <person name="Daniel R."/>
        </authorList>
    </citation>
    <scope>NUCLEOTIDE SEQUENCE [LARGE SCALE GENOMIC DNA]</scope>
    <source>
        <strain evidence="4">DSM 13864</strain>
    </source>
</reference>
<evidence type="ECO:0000256" key="2">
    <source>
        <dbReference type="PROSITE-ProRule" id="PRU00335"/>
    </source>
</evidence>
<evidence type="ECO:0000259" key="3">
    <source>
        <dbReference type="PROSITE" id="PS50977"/>
    </source>
</evidence>
<name>U5MUF3_CLOSA</name>
<keyword evidence="1 2" id="KW-0238">DNA-binding</keyword>
<dbReference type="Gene3D" id="1.10.357.10">
    <property type="entry name" value="Tetracycline Repressor, domain 2"/>
    <property type="match status" value="1"/>
</dbReference>
<dbReference type="HOGENOM" id="CLU_069356_6_2_9"/>
<dbReference type="eggNOG" id="COG1309">
    <property type="taxonomic scope" value="Bacteria"/>
</dbReference>
<feature type="domain" description="HTH tetR-type" evidence="3">
    <location>
        <begin position="7"/>
        <end position="67"/>
    </location>
</feature>
<dbReference type="GeneID" id="55475754"/>
<dbReference type="PATRIC" id="fig|1345695.10.peg.3144"/>
<proteinExistence type="predicted"/>
<dbReference type="PANTHER" id="PTHR43479">
    <property type="entry name" value="ACREF/ENVCD OPERON REPRESSOR-RELATED"/>
    <property type="match status" value="1"/>
</dbReference>
<dbReference type="GO" id="GO:0003677">
    <property type="term" value="F:DNA binding"/>
    <property type="evidence" value="ECO:0007669"/>
    <property type="project" value="UniProtKB-UniRule"/>
</dbReference>
<sequence>MVQVKKDEVRQSIEKSAIDTFLEKGYLNTKIKDIAEKANVSVGSIYTYFKNKEDLFYTLLPQYFVDAFKNYNYNVFPTLTRAFFNNEQNLEDYLPNHRNVDRLIANRKRLLILLKCSQGTKYGNLKEELLENIIQSEKDYLKEYGLEDKCKTTQNYKVVKMVFNNMFNMLLDSLDGDMTPEERRNVVRFAFKYNLDGFKRLLIEYIK</sequence>
<dbReference type="InterPro" id="IPR009057">
    <property type="entry name" value="Homeodomain-like_sf"/>
</dbReference>
<dbReference type="Proteomes" id="UP000017118">
    <property type="component" value="Chromosome"/>
</dbReference>
<dbReference type="PROSITE" id="PS50977">
    <property type="entry name" value="HTH_TETR_2"/>
    <property type="match status" value="1"/>
</dbReference>
<dbReference type="KEGG" id="csb:CLSA_c34160"/>
<evidence type="ECO:0000313" key="4">
    <source>
        <dbReference type="EMBL" id="AGX44379.1"/>
    </source>
</evidence>
<dbReference type="RefSeq" id="WP_022747518.1">
    <property type="nucleotide sequence ID" value="NC_022571.1"/>
</dbReference>
<accession>U5MUF3</accession>